<evidence type="ECO:0000313" key="13">
    <source>
        <dbReference type="EMBL" id="ADN17368.1"/>
    </source>
</evidence>
<dbReference type="GO" id="GO:0009539">
    <property type="term" value="C:photosystem II reaction center"/>
    <property type="evidence" value="ECO:0007669"/>
    <property type="project" value="InterPro"/>
</dbReference>
<keyword evidence="14" id="KW-1185">Reference proteome</keyword>
<keyword evidence="7 10" id="KW-0793">Thylakoid</keyword>
<evidence type="ECO:0000313" key="14">
    <source>
        <dbReference type="Proteomes" id="UP000008206"/>
    </source>
</evidence>
<evidence type="ECO:0000256" key="1">
    <source>
        <dbReference type="ARBA" id="ARBA00004141"/>
    </source>
</evidence>
<evidence type="ECO:0000256" key="4">
    <source>
        <dbReference type="ARBA" id="ARBA00022531"/>
    </source>
</evidence>
<proteinExistence type="inferred from homology"/>
<dbReference type="InterPro" id="IPR036512">
    <property type="entry name" value="PSII_PsbZ_sf"/>
</dbReference>
<dbReference type="Proteomes" id="UP000008206">
    <property type="component" value="Chromosome"/>
</dbReference>
<keyword evidence="4 10" id="KW-0602">Photosynthesis</keyword>
<comment type="function">
    <text evidence="11">Controls the interaction of photosystem II (PSII) cores with the light-harvesting antenna, regulates electron flow through the 2 photosystem reaction centers. PSII is a light-driven water plastoquinone oxidoreductase, using light energy to abstract electrons from H(2)O, generating a proton gradient subsequently used for ATP formation.</text>
</comment>
<dbReference type="SUPFAM" id="SSF161055">
    <property type="entry name" value="PsbZ-like"/>
    <property type="match status" value="1"/>
</dbReference>
<evidence type="ECO:0000256" key="12">
    <source>
        <dbReference type="SAM" id="Phobius"/>
    </source>
</evidence>
<dbReference type="PANTHER" id="PTHR34971">
    <property type="entry name" value="PHOTOSYSTEM II REACTION CENTER PROTEIN Z"/>
    <property type="match status" value="1"/>
</dbReference>
<keyword evidence="9 10" id="KW-0604">Photosystem II</keyword>
<evidence type="ECO:0000256" key="7">
    <source>
        <dbReference type="ARBA" id="ARBA00023078"/>
    </source>
</evidence>
<dbReference type="OrthoDB" id="490783at2"/>
<dbReference type="Gene3D" id="1.10.287.740">
    <property type="entry name" value="Photosystem II PsbZ, reaction centre"/>
    <property type="match status" value="1"/>
</dbReference>
<evidence type="ECO:0000256" key="3">
    <source>
        <dbReference type="ARBA" id="ARBA00022469"/>
    </source>
</evidence>
<evidence type="ECO:0000256" key="10">
    <source>
        <dbReference type="HAMAP-Rule" id="MF_00644"/>
    </source>
</evidence>
<evidence type="ECO:0000256" key="2">
    <source>
        <dbReference type="ARBA" id="ARBA00008367"/>
    </source>
</evidence>
<dbReference type="HAMAP" id="MF_00644">
    <property type="entry name" value="PSII_PsbZ"/>
    <property type="match status" value="1"/>
</dbReference>
<gene>
    <name evidence="10" type="primary">psbZ</name>
    <name evidence="13" type="ordered locus">Cyan7822_5494</name>
</gene>
<comment type="subcellular location">
    <subcellularLocation>
        <location evidence="10">Cellular thylakoid membrane</location>
        <topology evidence="10">Multi-pass membrane protein</topology>
    </subcellularLocation>
    <subcellularLocation>
        <location evidence="1">Membrane</location>
        <topology evidence="1">Multi-pass membrane protein</topology>
    </subcellularLocation>
</comment>
<organism evidence="13 14">
    <name type="scientific">Gloeothece verrucosa (strain PCC 7822)</name>
    <name type="common">Cyanothece sp. (strain PCC 7822)</name>
    <dbReference type="NCBI Taxonomy" id="497965"/>
    <lineage>
        <taxon>Bacteria</taxon>
        <taxon>Bacillati</taxon>
        <taxon>Cyanobacteriota</taxon>
        <taxon>Cyanophyceae</taxon>
        <taxon>Oscillatoriophycideae</taxon>
        <taxon>Chroococcales</taxon>
        <taxon>Aphanothecaceae</taxon>
        <taxon>Gloeothece</taxon>
        <taxon>Gloeothece verrucosa</taxon>
    </lineage>
</organism>
<sequence>MSFVFQILFQIALAALVFFSFVMVIGVPFAYASPQNWDQSKPLLWLGSGIWVILVLAVAILNFFVV</sequence>
<comment type="similarity">
    <text evidence="2 10 11">Belongs to the PsbZ family.</text>
</comment>
<reference evidence="14" key="1">
    <citation type="journal article" date="2011" name="MBio">
        <title>Novel metabolic attributes of the genus Cyanothece, comprising a group of unicellular nitrogen-fixing Cyanobacteria.</title>
        <authorList>
            <person name="Bandyopadhyay A."/>
            <person name="Elvitigala T."/>
            <person name="Welsh E."/>
            <person name="Stockel J."/>
            <person name="Liberton M."/>
            <person name="Min H."/>
            <person name="Sherman L.A."/>
            <person name="Pakrasi H.B."/>
        </authorList>
    </citation>
    <scope>NUCLEOTIDE SEQUENCE [LARGE SCALE GENOMIC DNA]</scope>
    <source>
        <strain evidence="14">PCC 7822</strain>
    </source>
</reference>
<dbReference type="InterPro" id="IPR002644">
    <property type="entry name" value="PSII_PsbZ"/>
</dbReference>
<dbReference type="GO" id="GO:0031676">
    <property type="term" value="C:plasma membrane-derived thylakoid membrane"/>
    <property type="evidence" value="ECO:0007669"/>
    <property type="project" value="UniProtKB-SubCell"/>
</dbReference>
<dbReference type="EMBL" id="CP002198">
    <property type="protein sequence ID" value="ADN17368.1"/>
    <property type="molecule type" value="Genomic_DNA"/>
</dbReference>
<comment type="function">
    <text evidence="10">May control the interaction of photosystem II (PSII) cores with the light-harvesting antenna, regulates electron flow through the 2 photosystem reaction centers. PSII is a light-driven water plastoquinone oxidoreductase, using light energy to abstract electrons from H(2)O, generating a proton gradient subsequently used for ATP formation.</text>
</comment>
<dbReference type="RefSeq" id="WP_013325406.1">
    <property type="nucleotide sequence ID" value="NC_014501.1"/>
</dbReference>
<protein>
    <recommendedName>
        <fullName evidence="10 11">Photosystem II reaction center protein Z</fullName>
        <shortName evidence="10">PSII-Z</shortName>
    </recommendedName>
</protein>
<keyword evidence="8 10" id="KW-0472">Membrane</keyword>
<dbReference type="KEGG" id="cyj:Cyan7822_5494"/>
<dbReference type="Pfam" id="PF01737">
    <property type="entry name" value="Ycf9"/>
    <property type="match status" value="1"/>
</dbReference>
<dbReference type="NCBIfam" id="TIGR03043">
    <property type="entry name" value="PS_II_psbZ"/>
    <property type="match status" value="1"/>
</dbReference>
<keyword evidence="5 10" id="KW-0812">Transmembrane</keyword>
<evidence type="ECO:0000256" key="6">
    <source>
        <dbReference type="ARBA" id="ARBA00022989"/>
    </source>
</evidence>
<dbReference type="HOGENOM" id="CLU_195286_1_0_3"/>
<evidence type="ECO:0000256" key="5">
    <source>
        <dbReference type="ARBA" id="ARBA00022692"/>
    </source>
</evidence>
<dbReference type="STRING" id="497965.Cyan7822_5494"/>
<dbReference type="eggNOG" id="ENOG5032ZB0">
    <property type="taxonomic scope" value="Bacteria"/>
</dbReference>
<evidence type="ECO:0000256" key="9">
    <source>
        <dbReference type="ARBA" id="ARBA00023276"/>
    </source>
</evidence>
<dbReference type="PANTHER" id="PTHR34971:SF2">
    <property type="entry name" value="PHOTOSYSTEM II REACTION CENTER PROTEIN Z"/>
    <property type="match status" value="1"/>
</dbReference>
<comment type="subunit">
    <text evidence="10">PSII is composed of 1 copy each of membrane proteins PsbA, PsbB, PsbC, PsbD, PsbE, PsbF, PsbH, PsbI, PsbJ, PsbK, PsbL, PsbM, PsbT, PsbX, PsbY, PsbZ, Psb30/Ycf12, peripheral proteins PsbO, CyanoQ (PsbQ), PsbU, PsbV and a large number of cofactors. It forms dimeric complexes.</text>
</comment>
<feature type="transmembrane region" description="Helical" evidence="12">
    <location>
        <begin position="7"/>
        <end position="31"/>
    </location>
</feature>
<dbReference type="GO" id="GO:0042549">
    <property type="term" value="P:photosystem II stabilization"/>
    <property type="evidence" value="ECO:0007669"/>
    <property type="project" value="InterPro"/>
</dbReference>
<name>E0U9B0_GLOV7</name>
<evidence type="ECO:0000256" key="8">
    <source>
        <dbReference type="ARBA" id="ARBA00023136"/>
    </source>
</evidence>
<dbReference type="GO" id="GO:0015979">
    <property type="term" value="P:photosynthesis"/>
    <property type="evidence" value="ECO:0007669"/>
    <property type="project" value="UniProtKB-UniRule"/>
</dbReference>
<dbReference type="AlphaFoldDB" id="E0U9B0"/>
<feature type="transmembrane region" description="Helical" evidence="12">
    <location>
        <begin position="43"/>
        <end position="65"/>
    </location>
</feature>
<accession>E0U9B0</accession>
<keyword evidence="3 10" id="KW-0674">Reaction center</keyword>
<evidence type="ECO:0000256" key="11">
    <source>
        <dbReference type="RuleBase" id="RU003472"/>
    </source>
</evidence>
<keyword evidence="6 10" id="KW-1133">Transmembrane helix</keyword>